<gene>
    <name evidence="2" type="ORF">ACFQQG_10265</name>
</gene>
<dbReference type="EMBL" id="JBHSZI010000001">
    <property type="protein sequence ID" value="MFC7058490.1"/>
    <property type="molecule type" value="Genomic_DNA"/>
</dbReference>
<feature type="region of interest" description="Disordered" evidence="1">
    <location>
        <begin position="1"/>
        <end position="41"/>
    </location>
</feature>
<dbReference type="Proteomes" id="UP001596445">
    <property type="component" value="Unassembled WGS sequence"/>
</dbReference>
<reference evidence="2 3" key="1">
    <citation type="journal article" date="2019" name="Int. J. Syst. Evol. Microbiol.">
        <title>The Global Catalogue of Microorganisms (GCM) 10K type strain sequencing project: providing services to taxonomists for standard genome sequencing and annotation.</title>
        <authorList>
            <consortium name="The Broad Institute Genomics Platform"/>
            <consortium name="The Broad Institute Genome Sequencing Center for Infectious Disease"/>
            <person name="Wu L."/>
            <person name="Ma J."/>
        </authorList>
    </citation>
    <scope>NUCLEOTIDE SEQUENCE [LARGE SCALE GENOMIC DNA]</scope>
    <source>
        <strain evidence="2 3">JCM 30072</strain>
    </source>
</reference>
<dbReference type="AlphaFoldDB" id="A0ABD5VYY7"/>
<sequence>MAEPFPEREEFPRERDRAATRGEFGEQRPVFRVANPPAVLA</sequence>
<feature type="compositionally biased region" description="Basic and acidic residues" evidence="1">
    <location>
        <begin position="1"/>
        <end position="26"/>
    </location>
</feature>
<proteinExistence type="predicted"/>
<name>A0ABD5VYY7_9EURY</name>
<organism evidence="2 3">
    <name type="scientific">Halovenus salina</name>
    <dbReference type="NCBI Taxonomy" id="1510225"/>
    <lineage>
        <taxon>Archaea</taxon>
        <taxon>Methanobacteriati</taxon>
        <taxon>Methanobacteriota</taxon>
        <taxon>Stenosarchaea group</taxon>
        <taxon>Halobacteria</taxon>
        <taxon>Halobacteriales</taxon>
        <taxon>Haloarculaceae</taxon>
        <taxon>Halovenus</taxon>
    </lineage>
</organism>
<protein>
    <submittedName>
        <fullName evidence="2">Uncharacterized protein</fullName>
    </submittedName>
</protein>
<evidence type="ECO:0000313" key="3">
    <source>
        <dbReference type="Proteomes" id="UP001596445"/>
    </source>
</evidence>
<keyword evidence="3" id="KW-1185">Reference proteome</keyword>
<evidence type="ECO:0000256" key="1">
    <source>
        <dbReference type="SAM" id="MobiDB-lite"/>
    </source>
</evidence>
<evidence type="ECO:0000313" key="2">
    <source>
        <dbReference type="EMBL" id="MFC7058490.1"/>
    </source>
</evidence>
<comment type="caution">
    <text evidence="2">The sequence shown here is derived from an EMBL/GenBank/DDBJ whole genome shotgun (WGS) entry which is preliminary data.</text>
</comment>
<accession>A0ABD5VYY7</accession>